<dbReference type="GO" id="GO:0016491">
    <property type="term" value="F:oxidoreductase activity"/>
    <property type="evidence" value="ECO:0007669"/>
    <property type="project" value="InterPro"/>
</dbReference>
<dbReference type="SUPFAM" id="SSF63380">
    <property type="entry name" value="Riboflavin synthase domain-like"/>
    <property type="match status" value="1"/>
</dbReference>
<dbReference type="Gene3D" id="3.30.310.50">
    <property type="entry name" value="Alpha-D-phosphohexomutase, C-terminal domain"/>
    <property type="match status" value="1"/>
</dbReference>
<protein>
    <submittedName>
        <fullName evidence="3">Siderophore-interacting protein</fullName>
    </submittedName>
</protein>
<name>A0A0P0Z3U7_9HYPH</name>
<dbReference type="PANTHER" id="PTHR30157">
    <property type="entry name" value="FERRIC REDUCTASE, NADPH-DEPENDENT"/>
    <property type="match status" value="1"/>
</dbReference>
<comment type="similarity">
    <text evidence="1">Belongs to the SIP oxidoreductase family.</text>
</comment>
<feature type="domain" description="FAD-binding FR-type" evidence="2">
    <location>
        <begin position="106"/>
        <end position="232"/>
    </location>
</feature>
<reference evidence="3" key="1">
    <citation type="journal article" date="2015" name="Proc. Natl. Acad. Sci. U.S.A.">
        <title>Bacterial clade with the ribosomal RNA operon on a small plasmid rather than the chromosome.</title>
        <authorList>
            <person name="Anda M."/>
            <person name="Ohtsubo Y."/>
            <person name="Okubo T."/>
            <person name="Sugawara M."/>
            <person name="Nagata Y."/>
            <person name="Tsuda M."/>
            <person name="Minamisawa K."/>
            <person name="Mitsui H."/>
        </authorList>
    </citation>
    <scope>NUCLEOTIDE SEQUENCE</scope>
    <source>
        <strain evidence="3">JCM 14755</strain>
    </source>
</reference>
<dbReference type="Gene3D" id="3.40.50.80">
    <property type="entry name" value="Nucleotide-binding domain of ferredoxin-NADP reductase (FNR) module"/>
    <property type="match status" value="1"/>
</dbReference>
<dbReference type="AlphaFoldDB" id="A0A0P0Z3U7"/>
<dbReference type="InterPro" id="IPR007037">
    <property type="entry name" value="SIP_rossman_dom"/>
</dbReference>
<dbReference type="Pfam" id="PF04954">
    <property type="entry name" value="SIP"/>
    <property type="match status" value="1"/>
</dbReference>
<evidence type="ECO:0000313" key="3">
    <source>
        <dbReference type="EMBL" id="BAT28804.1"/>
    </source>
</evidence>
<dbReference type="OrthoDB" id="9814826at2"/>
<dbReference type="InterPro" id="IPR039261">
    <property type="entry name" value="FNR_nucleotide-bd"/>
</dbReference>
<dbReference type="InterPro" id="IPR039374">
    <property type="entry name" value="SIP_fam"/>
</dbReference>
<dbReference type="Gene3D" id="2.40.30.10">
    <property type="entry name" value="Translation factors"/>
    <property type="match status" value="1"/>
</dbReference>
<dbReference type="EMBL" id="LC066377">
    <property type="protein sequence ID" value="BAT28804.1"/>
    <property type="molecule type" value="Genomic_DNA"/>
</dbReference>
<dbReference type="InterPro" id="IPR013113">
    <property type="entry name" value="SIP_FAD-bd"/>
</dbReference>
<organism evidence="3">
    <name type="scientific">Aureimonas frigidaquae</name>
    <dbReference type="NCBI Taxonomy" id="424757"/>
    <lineage>
        <taxon>Bacteria</taxon>
        <taxon>Pseudomonadati</taxon>
        <taxon>Pseudomonadota</taxon>
        <taxon>Alphaproteobacteria</taxon>
        <taxon>Hyphomicrobiales</taxon>
        <taxon>Aurantimonadaceae</taxon>
        <taxon>Aureimonas</taxon>
    </lineage>
</organism>
<dbReference type="InterPro" id="IPR014543">
    <property type="entry name" value="UCP028291"/>
</dbReference>
<dbReference type="InterPro" id="IPR017938">
    <property type="entry name" value="Riboflavin_synthase-like_b-brl"/>
</dbReference>
<proteinExistence type="inferred from homology"/>
<dbReference type="Pfam" id="PF08021">
    <property type="entry name" value="FAD_binding_9"/>
    <property type="match status" value="1"/>
</dbReference>
<dbReference type="RefSeq" id="WP_062229141.1">
    <property type="nucleotide sequence ID" value="NZ_BBWR01000018.1"/>
</dbReference>
<dbReference type="PANTHER" id="PTHR30157:SF0">
    <property type="entry name" value="NADPH-DEPENDENT FERRIC-CHELATE REDUCTASE"/>
    <property type="match status" value="1"/>
</dbReference>
<dbReference type="PROSITE" id="PS51384">
    <property type="entry name" value="FAD_FR"/>
    <property type="match status" value="1"/>
</dbReference>
<evidence type="ECO:0000256" key="1">
    <source>
        <dbReference type="ARBA" id="ARBA00035644"/>
    </source>
</evidence>
<sequence>MTVHDLFRLSGSATPTKARAILDEVCDHFVEHAEVRRDGDTAVLVNALGSARLQLIDGRIDIELACQTQAALDLSRNVLAEHMFYFAGSDALGLVWRQPPAPGTVANLHEVTVISAHAVTRNMRRVVFSCADVTPFLTGDIHVRLLIPPLGREPVWPGYRDDGRLDWPEGEDALIPRAYTIRSVDAAEGTLAIDFLQHTACDTPTPGADFARDARPGQRAALLGPGSGGIPHAPSILLIGDESALPAMARIVEEAPEGTQLTAIIEVEDAAEEAYLPGRPGLRVDWLHRGSDSSAASHSRLIETARPAIENAGPDTFIFIACEKQDVRSLRTILKRRGHDRSCVYAAWYWER</sequence>
<dbReference type="InterPro" id="IPR017927">
    <property type="entry name" value="FAD-bd_FR_type"/>
</dbReference>
<evidence type="ECO:0000259" key="2">
    <source>
        <dbReference type="PROSITE" id="PS51384"/>
    </source>
</evidence>
<dbReference type="CDD" id="cd06193">
    <property type="entry name" value="siderophore_interacting"/>
    <property type="match status" value="1"/>
</dbReference>
<dbReference type="Pfam" id="PF09981">
    <property type="entry name" value="DUF2218"/>
    <property type="match status" value="1"/>
</dbReference>
<accession>A0A0P0Z3U7</accession>